<protein>
    <submittedName>
        <fullName evidence="10">Putative oxidoreductase</fullName>
    </submittedName>
</protein>
<dbReference type="GO" id="GO:0046872">
    <property type="term" value="F:metal ion binding"/>
    <property type="evidence" value="ECO:0007669"/>
    <property type="project" value="UniProtKB-KW"/>
</dbReference>
<feature type="domain" description="FAD-binding FR-type" evidence="9">
    <location>
        <begin position="17"/>
        <end position="118"/>
    </location>
</feature>
<comment type="cofactor">
    <cofactor evidence="1">
        <name>FAD</name>
        <dbReference type="ChEBI" id="CHEBI:57692"/>
    </cofactor>
</comment>
<organism evidence="10 11">
    <name type="scientific">Gordonia rhizosphera NBRC 16068</name>
    <dbReference type="NCBI Taxonomy" id="1108045"/>
    <lineage>
        <taxon>Bacteria</taxon>
        <taxon>Bacillati</taxon>
        <taxon>Actinomycetota</taxon>
        <taxon>Actinomycetes</taxon>
        <taxon>Mycobacteriales</taxon>
        <taxon>Gordoniaceae</taxon>
        <taxon>Gordonia</taxon>
    </lineage>
</organism>
<keyword evidence="11" id="KW-1185">Reference proteome</keyword>
<dbReference type="GO" id="GO:0016491">
    <property type="term" value="F:oxidoreductase activity"/>
    <property type="evidence" value="ECO:0007669"/>
    <property type="project" value="UniProtKB-KW"/>
</dbReference>
<evidence type="ECO:0000256" key="2">
    <source>
        <dbReference type="ARBA" id="ARBA00022630"/>
    </source>
</evidence>
<dbReference type="Pfam" id="PF22290">
    <property type="entry name" value="DmmA-like_N"/>
    <property type="match status" value="1"/>
</dbReference>
<evidence type="ECO:0000313" key="10">
    <source>
        <dbReference type="EMBL" id="GAB92615.1"/>
    </source>
</evidence>
<dbReference type="EMBL" id="BAHC01000185">
    <property type="protein sequence ID" value="GAB92615.1"/>
    <property type="molecule type" value="Genomic_DNA"/>
</dbReference>
<keyword evidence="5" id="KW-0560">Oxidoreductase</keyword>
<dbReference type="Pfam" id="PF00111">
    <property type="entry name" value="Fer2"/>
    <property type="match status" value="1"/>
</dbReference>
<proteinExistence type="predicted"/>
<keyword evidence="7" id="KW-0411">Iron-sulfur</keyword>
<dbReference type="CDD" id="cd00207">
    <property type="entry name" value="fer2"/>
    <property type="match status" value="1"/>
</dbReference>
<dbReference type="InterPro" id="IPR036010">
    <property type="entry name" value="2Fe-2S_ferredoxin-like_sf"/>
</dbReference>
<feature type="domain" description="2Fe-2S ferredoxin-type" evidence="8">
    <location>
        <begin position="243"/>
        <end position="329"/>
    </location>
</feature>
<dbReference type="InterPro" id="IPR012675">
    <property type="entry name" value="Beta-grasp_dom_sf"/>
</dbReference>
<dbReference type="SUPFAM" id="SSF54292">
    <property type="entry name" value="2Fe-2S ferredoxin-like"/>
    <property type="match status" value="1"/>
</dbReference>
<evidence type="ECO:0000313" key="11">
    <source>
        <dbReference type="Proteomes" id="UP000008363"/>
    </source>
</evidence>
<evidence type="ECO:0000259" key="9">
    <source>
        <dbReference type="PROSITE" id="PS51384"/>
    </source>
</evidence>
<dbReference type="Gene3D" id="3.40.50.80">
    <property type="entry name" value="Nucleotide-binding domain of ferredoxin-NADP reductase (FNR) module"/>
    <property type="match status" value="1"/>
</dbReference>
<dbReference type="PANTHER" id="PTHR47354:SF1">
    <property type="entry name" value="CARNITINE MONOOXYGENASE REDUCTASE SUBUNIT"/>
    <property type="match status" value="1"/>
</dbReference>
<dbReference type="Gene3D" id="2.40.30.10">
    <property type="entry name" value="Translation factors"/>
    <property type="match status" value="1"/>
</dbReference>
<comment type="caution">
    <text evidence="10">The sequence shown here is derived from an EMBL/GenBank/DDBJ whole genome shotgun (WGS) entry which is preliminary data.</text>
</comment>
<keyword evidence="4" id="KW-0479">Metal-binding</keyword>
<evidence type="ECO:0000256" key="5">
    <source>
        <dbReference type="ARBA" id="ARBA00023002"/>
    </source>
</evidence>
<dbReference type="InterPro" id="IPR017927">
    <property type="entry name" value="FAD-bd_FR_type"/>
</dbReference>
<evidence type="ECO:0000256" key="7">
    <source>
        <dbReference type="ARBA" id="ARBA00023014"/>
    </source>
</evidence>
<evidence type="ECO:0000256" key="4">
    <source>
        <dbReference type="ARBA" id="ARBA00022723"/>
    </source>
</evidence>
<evidence type="ECO:0000259" key="8">
    <source>
        <dbReference type="PROSITE" id="PS51085"/>
    </source>
</evidence>
<dbReference type="SUPFAM" id="SSF63380">
    <property type="entry name" value="Riboflavin synthase domain-like"/>
    <property type="match status" value="1"/>
</dbReference>
<keyword evidence="6" id="KW-0408">Iron</keyword>
<dbReference type="Proteomes" id="UP000008363">
    <property type="component" value="Unassembled WGS sequence"/>
</dbReference>
<dbReference type="eggNOG" id="COG1018">
    <property type="taxonomic scope" value="Bacteria"/>
</dbReference>
<dbReference type="PROSITE" id="PS51384">
    <property type="entry name" value="FAD_FR"/>
    <property type="match status" value="1"/>
</dbReference>
<dbReference type="STRING" id="1108045.GORHZ_185_00310"/>
<dbReference type="InterPro" id="IPR001041">
    <property type="entry name" value="2Fe-2S_ferredoxin-type"/>
</dbReference>
<dbReference type="AlphaFoldDB" id="K6W0C6"/>
<name>K6W0C6_9ACTN</name>
<sequence length="329" mass="34583">MTATISSPSTNAVRDGSTTMLLKVAEIRDAAVDIRSITFVDPDGATLPGFVPGSHLIVSAGDRSNAYSLTCDGVAPSSYTISVLRVADGQGGSRWIHDDLAVGDVVEVEPPRSAFAPAARAAKHLLIAGGIGVTPIVSHLRAARRWGREVQVLYTFREGRGAHIDDVVALAGGAAELFTAPDDFTRRLAATLIDQPIGTHLYVCGPAGMIDHVVATAAAAGWPESRIGFERFGADALDAGDPFVVRLTESDRTIDVPSGVSVLEALEGNGIRVPNRCRQGVCGECRIPVSGGEPLHRDLYLTDDEKRAGDAFMPCVSRACEGATLEVSL</sequence>
<dbReference type="PANTHER" id="PTHR47354">
    <property type="entry name" value="NADH OXIDOREDUCTASE HCR"/>
    <property type="match status" value="1"/>
</dbReference>
<reference evidence="10 11" key="1">
    <citation type="submission" date="2012-08" db="EMBL/GenBank/DDBJ databases">
        <title>Whole genome shotgun sequence of Gordonia rhizosphera NBRC 16068.</title>
        <authorList>
            <person name="Takarada H."/>
            <person name="Isaki S."/>
            <person name="Hosoyama A."/>
            <person name="Tsuchikane K."/>
            <person name="Katsumata H."/>
            <person name="Baba S."/>
            <person name="Ohji S."/>
            <person name="Yamazaki S."/>
            <person name="Fujita N."/>
        </authorList>
    </citation>
    <scope>NUCLEOTIDE SEQUENCE [LARGE SCALE GENOMIC DNA]</scope>
    <source>
        <strain evidence="10 11">NBRC 16068</strain>
    </source>
</reference>
<dbReference type="InterPro" id="IPR039261">
    <property type="entry name" value="FNR_nucleotide-bd"/>
</dbReference>
<evidence type="ECO:0000256" key="6">
    <source>
        <dbReference type="ARBA" id="ARBA00023004"/>
    </source>
</evidence>
<gene>
    <name evidence="10" type="ORF">GORHZ_185_00310</name>
</gene>
<dbReference type="PRINTS" id="PR00409">
    <property type="entry name" value="PHDIOXRDTASE"/>
</dbReference>
<dbReference type="PROSITE" id="PS51085">
    <property type="entry name" value="2FE2S_FER_2"/>
    <property type="match status" value="1"/>
</dbReference>
<dbReference type="InterPro" id="IPR017938">
    <property type="entry name" value="Riboflavin_synthase-like_b-brl"/>
</dbReference>
<dbReference type="InterPro" id="IPR050415">
    <property type="entry name" value="MRET"/>
</dbReference>
<keyword evidence="2" id="KW-0285">Flavoprotein</keyword>
<dbReference type="Gene3D" id="3.10.20.30">
    <property type="match status" value="1"/>
</dbReference>
<dbReference type="CDD" id="cd06185">
    <property type="entry name" value="PDR_like"/>
    <property type="match status" value="1"/>
</dbReference>
<evidence type="ECO:0000256" key="3">
    <source>
        <dbReference type="ARBA" id="ARBA00022714"/>
    </source>
</evidence>
<accession>K6W0C6</accession>
<dbReference type="GO" id="GO:0051537">
    <property type="term" value="F:2 iron, 2 sulfur cluster binding"/>
    <property type="evidence" value="ECO:0007669"/>
    <property type="project" value="UniProtKB-KW"/>
</dbReference>
<evidence type="ECO:0000256" key="1">
    <source>
        <dbReference type="ARBA" id="ARBA00001974"/>
    </source>
</evidence>
<dbReference type="InterPro" id="IPR054582">
    <property type="entry name" value="DmmA-like_N"/>
</dbReference>
<dbReference type="SUPFAM" id="SSF52343">
    <property type="entry name" value="Ferredoxin reductase-like, C-terminal NADP-linked domain"/>
    <property type="match status" value="1"/>
</dbReference>
<keyword evidence="3" id="KW-0001">2Fe-2S</keyword>